<organism evidence="4 5">
    <name type="scientific">Pontibacter anaerobius</name>
    <dbReference type="NCBI Taxonomy" id="2993940"/>
    <lineage>
        <taxon>Bacteria</taxon>
        <taxon>Pseudomonadati</taxon>
        <taxon>Bacteroidota</taxon>
        <taxon>Cytophagia</taxon>
        <taxon>Cytophagales</taxon>
        <taxon>Hymenobacteraceae</taxon>
        <taxon>Pontibacter</taxon>
    </lineage>
</organism>
<accession>A0ABT3RGU8</accession>
<evidence type="ECO:0000256" key="1">
    <source>
        <dbReference type="ARBA" id="ARBA00006484"/>
    </source>
</evidence>
<dbReference type="PRINTS" id="PR00080">
    <property type="entry name" value="SDRFAMILY"/>
</dbReference>
<dbReference type="Proteomes" id="UP001207228">
    <property type="component" value="Unassembled WGS sequence"/>
</dbReference>
<dbReference type="InterPro" id="IPR020904">
    <property type="entry name" value="Sc_DH/Rdtase_CS"/>
</dbReference>
<dbReference type="SUPFAM" id="SSF51735">
    <property type="entry name" value="NAD(P)-binding Rossmann-fold domains"/>
    <property type="match status" value="1"/>
</dbReference>
<keyword evidence="2" id="KW-0560">Oxidoreductase</keyword>
<proteinExistence type="inferred from homology"/>
<keyword evidence="5" id="KW-1185">Reference proteome</keyword>
<gene>
    <name evidence="4" type="ORF">OO017_11670</name>
</gene>
<dbReference type="EMBL" id="JAPFQO010000007">
    <property type="protein sequence ID" value="MCX2740608.1"/>
    <property type="molecule type" value="Genomic_DNA"/>
</dbReference>
<dbReference type="PROSITE" id="PS00061">
    <property type="entry name" value="ADH_SHORT"/>
    <property type="match status" value="1"/>
</dbReference>
<dbReference type="NCBIfam" id="NF005214">
    <property type="entry name" value="PRK06701.1"/>
    <property type="match status" value="1"/>
</dbReference>
<dbReference type="PRINTS" id="PR00081">
    <property type="entry name" value="GDHRDH"/>
</dbReference>
<name>A0ABT3RGU8_9BACT</name>
<comment type="caution">
    <text evidence="4">The sequence shown here is derived from an EMBL/GenBank/DDBJ whole genome shotgun (WGS) entry which is preliminary data.</text>
</comment>
<evidence type="ECO:0000313" key="5">
    <source>
        <dbReference type="Proteomes" id="UP001207228"/>
    </source>
</evidence>
<evidence type="ECO:0000256" key="2">
    <source>
        <dbReference type="ARBA" id="ARBA00023002"/>
    </source>
</evidence>
<protein>
    <submittedName>
        <fullName evidence="4">SDR family oxidoreductase</fullName>
    </submittedName>
</protein>
<evidence type="ECO:0000256" key="3">
    <source>
        <dbReference type="SAM" id="MobiDB-lite"/>
    </source>
</evidence>
<dbReference type="Pfam" id="PF13561">
    <property type="entry name" value="adh_short_C2"/>
    <property type="match status" value="1"/>
</dbReference>
<dbReference type="PANTHER" id="PTHR48107:SF16">
    <property type="entry name" value="NADPH-DEPENDENT ALDEHYDE REDUCTASE 1, CHLOROPLASTIC"/>
    <property type="match status" value="1"/>
</dbReference>
<dbReference type="Gene3D" id="3.40.50.720">
    <property type="entry name" value="NAD(P)-binding Rossmann-like Domain"/>
    <property type="match status" value="1"/>
</dbReference>
<dbReference type="PANTHER" id="PTHR48107">
    <property type="entry name" value="NADPH-DEPENDENT ALDEHYDE REDUCTASE-LIKE PROTEIN, CHLOROPLASTIC-RELATED"/>
    <property type="match status" value="1"/>
</dbReference>
<dbReference type="InterPro" id="IPR036291">
    <property type="entry name" value="NAD(P)-bd_dom_sf"/>
</dbReference>
<dbReference type="RefSeq" id="WP_266052672.1">
    <property type="nucleotide sequence ID" value="NZ_JAPFQO010000007.1"/>
</dbReference>
<reference evidence="4 5" key="1">
    <citation type="submission" date="2022-11" db="EMBL/GenBank/DDBJ databases">
        <title>The characterization of three novel Bacteroidetes species and genomic analysis of their roles in tidal elemental geochemical cycles.</title>
        <authorList>
            <person name="Ma K.-J."/>
        </authorList>
    </citation>
    <scope>NUCLEOTIDE SEQUENCE [LARGE SCALE GENOMIC DNA]</scope>
    <source>
        <strain evidence="4 5">M82</strain>
    </source>
</reference>
<evidence type="ECO:0000313" key="4">
    <source>
        <dbReference type="EMBL" id="MCX2740608.1"/>
    </source>
</evidence>
<dbReference type="CDD" id="cd05355">
    <property type="entry name" value="SDR_c1"/>
    <property type="match status" value="1"/>
</dbReference>
<feature type="region of interest" description="Disordered" evidence="3">
    <location>
        <begin position="1"/>
        <end position="23"/>
    </location>
</feature>
<dbReference type="InterPro" id="IPR002347">
    <property type="entry name" value="SDR_fam"/>
</dbReference>
<comment type="similarity">
    <text evidence="1">Belongs to the short-chain dehydrogenases/reductases (SDR) family.</text>
</comment>
<sequence>MENKPKSFPPQEMEQPGKEHKMMPEPEIIRDGYKGSDKLKGKVALITGGDSGIGRAVAVHFAREGADIAIVYLNEDKDAQDTKQMVEKEGRKCLLISGDVGKEDFCRDAVKQTVKELGRLDTLVNNAGEQHAQEDIRDITEEQLKRTFDTNIFSMFYFVKEALNHMKEGSTIINTTSVTAYHGNKLLLDYSSTKGAILTFTRTLAQMVADKKIRVNGVAPGPIWTPLIPASFDEEKVSKFGQKTLLKRAGQPSEVAPAYVYLASEDSAFTLGEIMHINGGEMVTT</sequence>